<name>A0A165E6C0_9APHY</name>
<evidence type="ECO:0000313" key="4">
    <source>
        <dbReference type="Proteomes" id="UP000076871"/>
    </source>
</evidence>
<dbReference type="Pfam" id="PF20151">
    <property type="entry name" value="DUF6533"/>
    <property type="match status" value="1"/>
</dbReference>
<dbReference type="OrthoDB" id="3354157at2759"/>
<dbReference type="RefSeq" id="XP_040764059.1">
    <property type="nucleotide sequence ID" value="XM_040901509.1"/>
</dbReference>
<organism evidence="3 4">
    <name type="scientific">Laetiporus sulphureus 93-53</name>
    <dbReference type="NCBI Taxonomy" id="1314785"/>
    <lineage>
        <taxon>Eukaryota</taxon>
        <taxon>Fungi</taxon>
        <taxon>Dikarya</taxon>
        <taxon>Basidiomycota</taxon>
        <taxon>Agaricomycotina</taxon>
        <taxon>Agaricomycetes</taxon>
        <taxon>Polyporales</taxon>
        <taxon>Laetiporus</taxon>
    </lineage>
</organism>
<dbReference type="GeneID" id="63818541"/>
<proteinExistence type="predicted"/>
<feature type="transmembrane region" description="Helical" evidence="1">
    <location>
        <begin position="59"/>
        <end position="83"/>
    </location>
</feature>
<keyword evidence="1" id="KW-0472">Membrane</keyword>
<dbReference type="InParanoid" id="A0A165E6C0"/>
<evidence type="ECO:0000259" key="2">
    <source>
        <dbReference type="Pfam" id="PF20151"/>
    </source>
</evidence>
<evidence type="ECO:0000256" key="1">
    <source>
        <dbReference type="SAM" id="Phobius"/>
    </source>
</evidence>
<dbReference type="AlphaFoldDB" id="A0A165E6C0"/>
<keyword evidence="1" id="KW-1133">Transmembrane helix</keyword>
<keyword evidence="1" id="KW-0812">Transmembrane</keyword>
<evidence type="ECO:0000313" key="3">
    <source>
        <dbReference type="EMBL" id="KZT06319.1"/>
    </source>
</evidence>
<keyword evidence="4" id="KW-1185">Reference proteome</keyword>
<dbReference type="EMBL" id="KV427625">
    <property type="protein sequence ID" value="KZT06319.1"/>
    <property type="molecule type" value="Genomic_DNA"/>
</dbReference>
<sequence length="144" mass="16852">MSSSSYVALLTVENISILQEAAGCNYRCVAVAALIFYEHIILLSDEISMLRLSRLTFATLLYLLNRFMLVLLGVTYVLSIFWWDTPLVCESVGLLQRAQRLLSSVFCPSYTRHWGLRIRCTRRRWRRRRGPPYRLHQQAIHTCR</sequence>
<reference evidence="3 4" key="1">
    <citation type="journal article" date="2016" name="Mol. Biol. Evol.">
        <title>Comparative Genomics of Early-Diverging Mushroom-Forming Fungi Provides Insights into the Origins of Lignocellulose Decay Capabilities.</title>
        <authorList>
            <person name="Nagy L.G."/>
            <person name="Riley R."/>
            <person name="Tritt A."/>
            <person name="Adam C."/>
            <person name="Daum C."/>
            <person name="Floudas D."/>
            <person name="Sun H."/>
            <person name="Yadav J.S."/>
            <person name="Pangilinan J."/>
            <person name="Larsson K.H."/>
            <person name="Matsuura K."/>
            <person name="Barry K."/>
            <person name="Labutti K."/>
            <person name="Kuo R."/>
            <person name="Ohm R.A."/>
            <person name="Bhattacharya S.S."/>
            <person name="Shirouzu T."/>
            <person name="Yoshinaga Y."/>
            <person name="Martin F.M."/>
            <person name="Grigoriev I.V."/>
            <person name="Hibbett D.S."/>
        </authorList>
    </citation>
    <scope>NUCLEOTIDE SEQUENCE [LARGE SCALE GENOMIC DNA]</scope>
    <source>
        <strain evidence="3 4">93-53</strain>
    </source>
</reference>
<gene>
    <name evidence="3" type="ORF">LAESUDRAFT_190473</name>
</gene>
<dbReference type="InterPro" id="IPR045340">
    <property type="entry name" value="DUF6533"/>
</dbReference>
<protein>
    <recommendedName>
        <fullName evidence="2">DUF6533 domain-containing protein</fullName>
    </recommendedName>
</protein>
<dbReference type="Proteomes" id="UP000076871">
    <property type="component" value="Unassembled WGS sequence"/>
</dbReference>
<accession>A0A165E6C0</accession>
<feature type="domain" description="DUF6533" evidence="2">
    <location>
        <begin position="26"/>
        <end position="69"/>
    </location>
</feature>